<dbReference type="SUPFAM" id="SSF46609">
    <property type="entry name" value="Fe,Mn superoxide dismutase (SOD), N-terminal domain"/>
    <property type="match status" value="1"/>
</dbReference>
<dbReference type="EMBL" id="JAZBJM010000002">
    <property type="protein sequence ID" value="MEM0517538.1"/>
    <property type="molecule type" value="Genomic_DNA"/>
</dbReference>
<evidence type="ECO:0000313" key="11">
    <source>
        <dbReference type="Proteomes" id="UP001388259"/>
    </source>
</evidence>
<dbReference type="InterPro" id="IPR019831">
    <property type="entry name" value="Mn/Fe_SOD_N"/>
</dbReference>
<dbReference type="EC" id="1.15.1.1" evidence="2 6"/>
<evidence type="ECO:0000259" key="7">
    <source>
        <dbReference type="Pfam" id="PF00081"/>
    </source>
</evidence>
<evidence type="ECO:0000256" key="1">
    <source>
        <dbReference type="ARBA" id="ARBA00008714"/>
    </source>
</evidence>
<dbReference type="Pfam" id="PF02777">
    <property type="entry name" value="Sod_Fe_C"/>
    <property type="match status" value="1"/>
</dbReference>
<gene>
    <name evidence="10" type="ORF">VZD24_03940</name>
    <name evidence="9" type="ORF">VZD85_04170</name>
</gene>
<dbReference type="Gene3D" id="3.55.40.20">
    <property type="entry name" value="Iron/manganese superoxide dismutase, C-terminal domain"/>
    <property type="match status" value="1"/>
</dbReference>
<dbReference type="InterPro" id="IPR036324">
    <property type="entry name" value="Mn/Fe_SOD_N_sf"/>
</dbReference>
<dbReference type="FunFam" id="3.55.40.20:FF:000001">
    <property type="entry name" value="Superoxide dismutase"/>
    <property type="match status" value="1"/>
</dbReference>
<comment type="caution">
    <text evidence="9">The sequence shown here is derived from an EMBL/GenBank/DDBJ whole genome shotgun (WGS) entry which is preliminary data.</text>
</comment>
<feature type="binding site" evidence="5">
    <location>
        <position position="164"/>
    </location>
    <ligand>
        <name>Mn(2+)</name>
        <dbReference type="ChEBI" id="CHEBI:29035"/>
    </ligand>
</feature>
<keyword evidence="12" id="KW-1185">Reference proteome</keyword>
<feature type="domain" description="Manganese/iron superoxide dismutase C-terminal" evidence="8">
    <location>
        <begin position="92"/>
        <end position="196"/>
    </location>
</feature>
<protein>
    <recommendedName>
        <fullName evidence="2 6">Superoxide dismutase</fullName>
        <ecNumber evidence="2 6">1.15.1.1</ecNumber>
    </recommendedName>
</protein>
<reference evidence="9 12" key="1">
    <citation type="submission" date="2024-01" db="EMBL/GenBank/DDBJ databases">
        <title>Aequorivita flavus sp. nov., isolated from deep-sea sediment.</title>
        <authorList>
            <person name="Chen X."/>
        </authorList>
    </citation>
    <scope>NUCLEOTIDE SEQUENCE</scope>
    <source>
        <strain evidence="9">MCCC 1A16923</strain>
        <strain evidence="10 12">MCCC 1A16935</strain>
    </source>
</reference>
<dbReference type="PIRSF" id="PIRSF000349">
    <property type="entry name" value="SODismutase"/>
    <property type="match status" value="1"/>
</dbReference>
<dbReference type="InterPro" id="IPR019832">
    <property type="entry name" value="Mn/Fe_SOD_C"/>
</dbReference>
<dbReference type="GO" id="GO:0004784">
    <property type="term" value="F:superoxide dismutase activity"/>
    <property type="evidence" value="ECO:0007669"/>
    <property type="project" value="UniProtKB-EC"/>
</dbReference>
<feature type="domain" description="Manganese/iron superoxide dismutase N-terminal" evidence="7">
    <location>
        <begin position="2"/>
        <end position="85"/>
    </location>
</feature>
<name>A0AB35YS85_9FLAO</name>
<keyword evidence="4 6" id="KW-0560">Oxidoreductase</keyword>
<dbReference type="GO" id="GO:0005737">
    <property type="term" value="C:cytoplasm"/>
    <property type="evidence" value="ECO:0007669"/>
    <property type="project" value="TreeGrafter"/>
</dbReference>
<feature type="binding site" evidence="5">
    <location>
        <position position="168"/>
    </location>
    <ligand>
        <name>Mn(2+)</name>
        <dbReference type="ChEBI" id="CHEBI:29035"/>
    </ligand>
</feature>
<accession>A0AB35YS85</accession>
<evidence type="ECO:0000313" key="12">
    <source>
        <dbReference type="Proteomes" id="UP001390963"/>
    </source>
</evidence>
<dbReference type="RefSeq" id="WP_279449684.1">
    <property type="nucleotide sequence ID" value="NZ_JAZBJM010000002.1"/>
</dbReference>
<comment type="catalytic activity">
    <reaction evidence="6">
        <text>2 superoxide + 2 H(+) = H2O2 + O2</text>
        <dbReference type="Rhea" id="RHEA:20696"/>
        <dbReference type="ChEBI" id="CHEBI:15378"/>
        <dbReference type="ChEBI" id="CHEBI:15379"/>
        <dbReference type="ChEBI" id="CHEBI:16240"/>
        <dbReference type="ChEBI" id="CHEBI:18421"/>
        <dbReference type="EC" id="1.15.1.1"/>
    </reaction>
</comment>
<dbReference type="Pfam" id="PF00081">
    <property type="entry name" value="Sod_Fe_N"/>
    <property type="match status" value="1"/>
</dbReference>
<evidence type="ECO:0000313" key="9">
    <source>
        <dbReference type="EMBL" id="MEM0517538.1"/>
    </source>
</evidence>
<dbReference type="PRINTS" id="PR01703">
    <property type="entry name" value="MNSODISMTASE"/>
</dbReference>
<dbReference type="AlphaFoldDB" id="A0AB35YS85"/>
<dbReference type="Proteomes" id="UP001390963">
    <property type="component" value="Unassembled WGS sequence"/>
</dbReference>
<dbReference type="InterPro" id="IPR036314">
    <property type="entry name" value="SOD_C_sf"/>
</dbReference>
<dbReference type="EMBL" id="JBANCF010000002">
    <property type="protein sequence ID" value="MEM0572656.1"/>
    <property type="molecule type" value="Genomic_DNA"/>
</dbReference>
<sequence length="202" mass="22547">MSFELPKLPYAFHALEPNIDARTMEIHHDKHHQGYTNNLNAAIEGTDMAGKSIEDILKNLDMDNKAVRNNGGGFYNHSLFWKVMSPNGGGKPSGDLAKAIDDAFGSFEEFKEKFSTAAKTQFGSGWAWLCVHKGGKVEVCSTPNQDNPLMPNVGCGGTPILGLDVWEHAYYLKYQNKRPDYVGAFWNVVNWEEVSANYDKNK</sequence>
<dbReference type="Proteomes" id="UP001388259">
    <property type="component" value="Unassembled WGS sequence"/>
</dbReference>
<dbReference type="InterPro" id="IPR019833">
    <property type="entry name" value="Mn/Fe_SOD_BS"/>
</dbReference>
<feature type="binding site" evidence="5">
    <location>
        <position position="77"/>
    </location>
    <ligand>
        <name>Mn(2+)</name>
        <dbReference type="ChEBI" id="CHEBI:29035"/>
    </ligand>
</feature>
<comment type="similarity">
    <text evidence="1 6">Belongs to the iron/manganese superoxide dismutase family.</text>
</comment>
<dbReference type="Gene3D" id="1.10.287.990">
    <property type="entry name" value="Fe,Mn superoxide dismutase (SOD) domain"/>
    <property type="match status" value="1"/>
</dbReference>
<dbReference type="PANTHER" id="PTHR43595">
    <property type="entry name" value="37S RIBOSOMAL PROTEIN S26, MITOCHONDRIAL"/>
    <property type="match status" value="1"/>
</dbReference>
<proteinExistence type="inferred from homology"/>
<organism evidence="9 11">
    <name type="scientific">Aequorivita flava</name>
    <dbReference type="NCBI Taxonomy" id="3114371"/>
    <lineage>
        <taxon>Bacteria</taxon>
        <taxon>Pseudomonadati</taxon>
        <taxon>Bacteroidota</taxon>
        <taxon>Flavobacteriia</taxon>
        <taxon>Flavobacteriales</taxon>
        <taxon>Flavobacteriaceae</taxon>
        <taxon>Aequorivita</taxon>
    </lineage>
</organism>
<feature type="binding site" evidence="5">
    <location>
        <position position="27"/>
    </location>
    <ligand>
        <name>Mn(2+)</name>
        <dbReference type="ChEBI" id="CHEBI:29035"/>
    </ligand>
</feature>
<evidence type="ECO:0000313" key="10">
    <source>
        <dbReference type="EMBL" id="MEM0572656.1"/>
    </source>
</evidence>
<evidence type="ECO:0000256" key="3">
    <source>
        <dbReference type="ARBA" id="ARBA00022723"/>
    </source>
</evidence>
<dbReference type="FunFam" id="1.10.287.990:FF:000001">
    <property type="entry name" value="Superoxide dismutase"/>
    <property type="match status" value="1"/>
</dbReference>
<evidence type="ECO:0000259" key="8">
    <source>
        <dbReference type="Pfam" id="PF02777"/>
    </source>
</evidence>
<keyword evidence="3 5" id="KW-0479">Metal-binding</keyword>
<dbReference type="PROSITE" id="PS00088">
    <property type="entry name" value="SOD_MN"/>
    <property type="match status" value="1"/>
</dbReference>
<dbReference type="SUPFAM" id="SSF54719">
    <property type="entry name" value="Fe,Mn superoxide dismutase (SOD), C-terminal domain"/>
    <property type="match status" value="1"/>
</dbReference>
<dbReference type="PANTHER" id="PTHR43595:SF2">
    <property type="entry name" value="SMALL RIBOSOMAL SUBUNIT PROTEIN MS42"/>
    <property type="match status" value="1"/>
</dbReference>
<dbReference type="GO" id="GO:0030145">
    <property type="term" value="F:manganese ion binding"/>
    <property type="evidence" value="ECO:0007669"/>
    <property type="project" value="UniProtKB-ARBA"/>
</dbReference>
<evidence type="ECO:0000256" key="4">
    <source>
        <dbReference type="ARBA" id="ARBA00023002"/>
    </source>
</evidence>
<evidence type="ECO:0000256" key="5">
    <source>
        <dbReference type="PIRSR" id="PIRSR000349-1"/>
    </source>
</evidence>
<dbReference type="InterPro" id="IPR001189">
    <property type="entry name" value="Mn/Fe_SOD"/>
</dbReference>
<comment type="function">
    <text evidence="6">Destroys radicals which are normally produced within the cells and which are toxic to biological systems.</text>
</comment>
<evidence type="ECO:0000256" key="6">
    <source>
        <dbReference type="RuleBase" id="RU000414"/>
    </source>
</evidence>
<evidence type="ECO:0000256" key="2">
    <source>
        <dbReference type="ARBA" id="ARBA00012682"/>
    </source>
</evidence>